<keyword evidence="2" id="KW-0472">Membrane</keyword>
<protein>
    <recommendedName>
        <fullName evidence="5">YIR protein</fullName>
    </recommendedName>
</protein>
<feature type="transmembrane region" description="Helical" evidence="2">
    <location>
        <begin position="533"/>
        <end position="551"/>
    </location>
</feature>
<feature type="non-terminal residue" evidence="3">
    <location>
        <position position="552"/>
    </location>
</feature>
<accession>V7P9R4</accession>
<proteinExistence type="predicted"/>
<name>V7P9R4_PLAYE</name>
<keyword evidence="2" id="KW-0812">Transmembrane</keyword>
<dbReference type="Pfam" id="PF06022">
    <property type="entry name" value="Cir_Bir_Yir"/>
    <property type="match status" value="2"/>
</dbReference>
<organism evidence="3 4">
    <name type="scientific">Plasmodium yoelii 17X</name>
    <dbReference type="NCBI Taxonomy" id="1323249"/>
    <lineage>
        <taxon>Eukaryota</taxon>
        <taxon>Sar</taxon>
        <taxon>Alveolata</taxon>
        <taxon>Apicomplexa</taxon>
        <taxon>Aconoidasida</taxon>
        <taxon>Haemosporida</taxon>
        <taxon>Plasmodiidae</taxon>
        <taxon>Plasmodium</taxon>
        <taxon>Plasmodium (Vinckeia)</taxon>
    </lineage>
</organism>
<evidence type="ECO:0000256" key="2">
    <source>
        <dbReference type="SAM" id="Phobius"/>
    </source>
</evidence>
<feature type="transmembrane region" description="Helical" evidence="2">
    <location>
        <begin position="272"/>
        <end position="290"/>
    </location>
</feature>
<reference evidence="3 4" key="1">
    <citation type="submission" date="2013-11" db="EMBL/GenBank/DDBJ databases">
        <title>The Genome Sequence of Plasmodium yoelii 17X.</title>
        <authorList>
            <consortium name="The Broad Institute Genomics Platform"/>
            <consortium name="The Broad Institute Genome Sequencing Center for Infectious Disease"/>
            <person name="Neafsey D."/>
            <person name="Adams J."/>
            <person name="Walker B."/>
            <person name="Young S.K."/>
            <person name="Zeng Q."/>
            <person name="Gargeya S."/>
            <person name="Fitzgerald M."/>
            <person name="Haas B."/>
            <person name="Abouelleil A."/>
            <person name="Alvarado L."/>
            <person name="Chapman S.B."/>
            <person name="Gainer-Dewar J."/>
            <person name="Goldberg J."/>
            <person name="Griggs A."/>
            <person name="Gujja S."/>
            <person name="Hansen M."/>
            <person name="Howarth C."/>
            <person name="Imamovic A."/>
            <person name="Ireland A."/>
            <person name="Larimer J."/>
            <person name="McCowan C."/>
            <person name="Murphy C."/>
            <person name="Pearson M."/>
            <person name="Poon T.W."/>
            <person name="Priest M."/>
            <person name="Roberts A."/>
            <person name="Saif S."/>
            <person name="Shea T."/>
            <person name="Sykes S."/>
            <person name="Wortman J."/>
            <person name="Nusbaum C."/>
            <person name="Birren B."/>
        </authorList>
    </citation>
    <scope>NUCLEOTIDE SEQUENCE [LARGE SCALE GENOMIC DNA]</scope>
    <source>
        <strain evidence="3 4">17X</strain>
    </source>
</reference>
<feature type="coiled-coil region" evidence="1">
    <location>
        <begin position="175"/>
        <end position="214"/>
    </location>
</feature>
<dbReference type="EMBL" id="KI635832">
    <property type="protein sequence ID" value="ETB56099.1"/>
    <property type="molecule type" value="Genomic_DNA"/>
</dbReference>
<keyword evidence="2" id="KW-1133">Transmembrane helix</keyword>
<evidence type="ECO:0008006" key="5">
    <source>
        <dbReference type="Google" id="ProtNLM"/>
    </source>
</evidence>
<dbReference type="AlphaFoldDB" id="V7P9R4"/>
<evidence type="ECO:0000256" key="1">
    <source>
        <dbReference type="SAM" id="Coils"/>
    </source>
</evidence>
<dbReference type="InterPro" id="IPR006477">
    <property type="entry name" value="Yir_bir_cir"/>
</dbReference>
<evidence type="ECO:0000313" key="4">
    <source>
        <dbReference type="Proteomes" id="UP000018538"/>
    </source>
</evidence>
<dbReference type="Proteomes" id="UP000018538">
    <property type="component" value="Unassembled WGS sequence"/>
</dbReference>
<sequence length="552" mass="63507">MNKEVCEKFQDVEEWFRGELDSDGENQFKHPEYFQKYCINGCDSNLDKINAGCLYLLDQFYKYDGLFPSPSLNNPNIVDNIFIWLSYMLNLKETNKHDNMQYFYNNYIKERHTYKTYISGLAGYNNYKELIDARKDLLYMNSNIVSKFYEALKLLCNLYTQIDEDNKNCKNYLEVNEFFKKYEELKNDSDIAKEDSYNQLLSALLKDYDNLKNECEVTSSPPSKETELKPGQTLVDNLEQDLYSSGQDLDISEQDVDNSDVASSSSSIVSKLIPVLLIFGAIPIFLGISYKCGNFDYLRKHLSDELNVNAEFGLEQISDYSNYCPNGDCNTELEKITIGFLWLLGKYFTEYPNKGNTINSAKPFFLYIILWLSYKLNQNSDKKPTNIYDFYTENVIGNNKYSKFIEDSNKFTNIKGFIDKQKDFMNINIKDLSKLYDAFKLLCSMHDNGAMSKDSNILLNSANEFVSKYQELCEDSNNTDGSSYKQILSALSTDYNNLKNKHSSNTPLPDITADMSAYISRVTSSSSSTGNKLFTILSIFGAIAFFLGISYK</sequence>
<gene>
    <name evidence="3" type="ORF">YYC_05881</name>
</gene>
<dbReference type="NCBIfam" id="TIGR01590">
    <property type="entry name" value="yir-bir-cir_Pla"/>
    <property type="match status" value="2"/>
</dbReference>
<keyword evidence="4" id="KW-1185">Reference proteome</keyword>
<keyword evidence="1" id="KW-0175">Coiled coil</keyword>
<evidence type="ECO:0000313" key="3">
    <source>
        <dbReference type="EMBL" id="ETB56099.1"/>
    </source>
</evidence>